<dbReference type="Proteomes" id="UP000197068">
    <property type="component" value="Unassembled WGS sequence"/>
</dbReference>
<comment type="caution">
    <text evidence="2">The sequence shown here is derived from an EMBL/GenBank/DDBJ whole genome shotgun (WGS) entry which is preliminary data.</text>
</comment>
<feature type="signal peptide" evidence="1">
    <location>
        <begin position="1"/>
        <end position="19"/>
    </location>
</feature>
<evidence type="ECO:0000313" key="2">
    <source>
        <dbReference type="EMBL" id="GAW98019.1"/>
    </source>
</evidence>
<evidence type="ECO:0000256" key="1">
    <source>
        <dbReference type="SAM" id="SignalP"/>
    </source>
</evidence>
<dbReference type="EMBL" id="BDQM01000082">
    <property type="protein sequence ID" value="GAW98019.1"/>
    <property type="molecule type" value="Genomic_DNA"/>
</dbReference>
<feature type="chain" id="PRO_5045197759" evidence="1">
    <location>
        <begin position="20"/>
        <end position="176"/>
    </location>
</feature>
<reference evidence="2 3" key="1">
    <citation type="submission" date="2017-06" db="EMBL/GenBank/DDBJ databases">
        <title>Whole Genome Sequences of Colwellia marinimaniae MTCD1.</title>
        <authorList>
            <person name="Kusumoto H."/>
            <person name="Inoue M."/>
            <person name="Tanikawa K."/>
            <person name="Maeji H."/>
            <person name="Cameron J.H."/>
            <person name="Bartlett D.H."/>
        </authorList>
    </citation>
    <scope>NUCLEOTIDE SEQUENCE [LARGE SCALE GENOMIC DNA]</scope>
    <source>
        <strain evidence="2 3">MTCD1</strain>
    </source>
</reference>
<sequence>MKYLLLPTILFFTPATLYAMDHSGQTGGLGYSTSNVKNIDTSLVVSFVDNAKLACQARDKSKFFNIFSYKVNHELFRDKVERNKRYGISSHTGEKLERYMSSLCKGFSDISAIGYEVNFFSNPTMYNYGILDFKKKLDSKTEEPVWFTRLCVYKEGLCTLSLRAIVEKGALKVDEH</sequence>
<name>A0ABQ0N0D2_9GAMM</name>
<keyword evidence="1" id="KW-0732">Signal</keyword>
<dbReference type="RefSeq" id="WP_057180916.1">
    <property type="nucleotide sequence ID" value="NZ_BDQM01000082.1"/>
</dbReference>
<organism evidence="2 3">
    <name type="scientific">Colwellia marinimaniae</name>
    <dbReference type="NCBI Taxonomy" id="1513592"/>
    <lineage>
        <taxon>Bacteria</taxon>
        <taxon>Pseudomonadati</taxon>
        <taxon>Pseudomonadota</taxon>
        <taxon>Gammaproteobacteria</taxon>
        <taxon>Alteromonadales</taxon>
        <taxon>Colwelliaceae</taxon>
        <taxon>Colwellia</taxon>
    </lineage>
</organism>
<evidence type="ECO:0000313" key="3">
    <source>
        <dbReference type="Proteomes" id="UP000197068"/>
    </source>
</evidence>
<protein>
    <submittedName>
        <fullName evidence="2">Uncharacterized protein</fullName>
    </submittedName>
</protein>
<keyword evidence="3" id="KW-1185">Reference proteome</keyword>
<accession>A0ABQ0N0D2</accession>
<gene>
    <name evidence="2" type="ORF">MTCD1_03678</name>
</gene>
<proteinExistence type="predicted"/>